<keyword evidence="1" id="KW-1133">Transmembrane helix</keyword>
<keyword evidence="1" id="KW-0472">Membrane</keyword>
<keyword evidence="1" id="KW-0812">Transmembrane</keyword>
<accession>A0A0F9SPP8</accession>
<organism evidence="2">
    <name type="scientific">marine sediment metagenome</name>
    <dbReference type="NCBI Taxonomy" id="412755"/>
    <lineage>
        <taxon>unclassified sequences</taxon>
        <taxon>metagenomes</taxon>
        <taxon>ecological metagenomes</taxon>
    </lineage>
</organism>
<feature type="transmembrane region" description="Helical" evidence="1">
    <location>
        <begin position="57"/>
        <end position="76"/>
    </location>
</feature>
<dbReference type="EMBL" id="LAZR01002346">
    <property type="protein sequence ID" value="KKN31228.1"/>
    <property type="molecule type" value="Genomic_DNA"/>
</dbReference>
<feature type="transmembrane region" description="Helical" evidence="1">
    <location>
        <begin position="96"/>
        <end position="120"/>
    </location>
</feature>
<reference evidence="2" key="1">
    <citation type="journal article" date="2015" name="Nature">
        <title>Complex archaea that bridge the gap between prokaryotes and eukaryotes.</title>
        <authorList>
            <person name="Spang A."/>
            <person name="Saw J.H."/>
            <person name="Jorgensen S.L."/>
            <person name="Zaremba-Niedzwiedzka K."/>
            <person name="Martijn J."/>
            <person name="Lind A.E."/>
            <person name="van Eijk R."/>
            <person name="Schleper C."/>
            <person name="Guy L."/>
            <person name="Ettema T.J."/>
        </authorList>
    </citation>
    <scope>NUCLEOTIDE SEQUENCE</scope>
</reference>
<evidence type="ECO:0000256" key="1">
    <source>
        <dbReference type="SAM" id="Phobius"/>
    </source>
</evidence>
<name>A0A0F9SPP8_9ZZZZ</name>
<proteinExistence type="predicted"/>
<comment type="caution">
    <text evidence="2">The sequence shown here is derived from an EMBL/GenBank/DDBJ whole genome shotgun (WGS) entry which is preliminary data.</text>
</comment>
<protein>
    <submittedName>
        <fullName evidence="2">Uncharacterized protein</fullName>
    </submittedName>
</protein>
<gene>
    <name evidence="2" type="ORF">LCGC14_0825970</name>
</gene>
<evidence type="ECO:0000313" key="2">
    <source>
        <dbReference type="EMBL" id="KKN31228.1"/>
    </source>
</evidence>
<dbReference type="AlphaFoldDB" id="A0A0F9SPP8"/>
<sequence>MEPNYSEYSVTELQEAITSIDRALYPERFALLKAELLNRDEEDHEASQLVSLSSKDLLIKLSNAFFVIPLMIYVGVDALNSGEILLKGAAISKNENFILFTLSVMFCFLISAVLTCSLFVDKSKSS</sequence>